<dbReference type="Pfam" id="PF06719">
    <property type="entry name" value="AraC_N"/>
    <property type="match status" value="1"/>
</dbReference>
<keyword evidence="4" id="KW-0614">Plasmid</keyword>
<keyword evidence="1" id="KW-0805">Transcription regulation</keyword>
<dbReference type="PANTHER" id="PTHR43436:SF1">
    <property type="entry name" value="TRANSCRIPTIONAL REGULATORY PROTEIN"/>
    <property type="match status" value="1"/>
</dbReference>
<dbReference type="GO" id="GO:0003700">
    <property type="term" value="F:DNA-binding transcription factor activity"/>
    <property type="evidence" value="ECO:0007669"/>
    <property type="project" value="InterPro"/>
</dbReference>
<dbReference type="Gene3D" id="1.10.10.60">
    <property type="entry name" value="Homeodomain-like"/>
    <property type="match status" value="1"/>
</dbReference>
<dbReference type="AlphaFoldDB" id="A0A6B9G4H3"/>
<dbReference type="SMART" id="SM00342">
    <property type="entry name" value="HTH_ARAC"/>
    <property type="match status" value="1"/>
</dbReference>
<dbReference type="Proteomes" id="UP000502005">
    <property type="component" value="Plasmid pNE1B"/>
</dbReference>
<keyword evidence="2" id="KW-0804">Transcription</keyword>
<dbReference type="InterPro" id="IPR018060">
    <property type="entry name" value="HTH_AraC"/>
</dbReference>
<proteinExistence type="predicted"/>
<feature type="domain" description="HTH araC/xylS-type" evidence="3">
    <location>
        <begin position="214"/>
        <end position="312"/>
    </location>
</feature>
<name>A0A6B9G4H3_PANCY</name>
<organism evidence="4 5">
    <name type="scientific">Pantoea cypripedii</name>
    <name type="common">Pectobacterium cypripedii</name>
    <name type="synonym">Erwinia cypripedii</name>
    <dbReference type="NCBI Taxonomy" id="55209"/>
    <lineage>
        <taxon>Bacteria</taxon>
        <taxon>Pseudomonadati</taxon>
        <taxon>Pseudomonadota</taxon>
        <taxon>Gammaproteobacteria</taxon>
        <taxon>Enterobacterales</taxon>
        <taxon>Erwiniaceae</taxon>
        <taxon>Pantoea</taxon>
    </lineage>
</organism>
<sequence length="319" mass="36374">MNIGGDMLIGDRPAPVFFRDFETTRISIAHTIEGLIEREQDYESLVPGLTLFRRDKPQPPNPCFVETSIVVAVQGQKQMLSAGKAYPYSAAKFLVTSMAMPANSQVLEASAESPCLGLTLKLNMRTMADIIARGFIQLPCARPAGSFVSIGLGTLEYDLLYALMRMINLLQEPESIQFLAPLIEYEIHYHLLRSDVGRYLIQIAMVGSKERRIAKAIDWLREHYRQELHMGALTRHVQMSKSSLYQHFRELTDMTPLQYQKWLRLNEARRLMFEEGLNASSAAFMVGYQSPSHFSREYGTLFGLSPKRDIENLRSRFKK</sequence>
<evidence type="ECO:0000259" key="3">
    <source>
        <dbReference type="PROSITE" id="PS01124"/>
    </source>
</evidence>
<dbReference type="Pfam" id="PF12833">
    <property type="entry name" value="HTH_18"/>
    <property type="match status" value="1"/>
</dbReference>
<dbReference type="SUPFAM" id="SSF46689">
    <property type="entry name" value="Homeodomain-like"/>
    <property type="match status" value="2"/>
</dbReference>
<geneLocation type="plasmid" evidence="5">
    <name>pne1b</name>
</geneLocation>
<dbReference type="PANTHER" id="PTHR43436">
    <property type="entry name" value="ARAC-FAMILY TRANSCRIPTIONAL REGULATOR"/>
    <property type="match status" value="1"/>
</dbReference>
<dbReference type="EMBL" id="CP024770">
    <property type="protein sequence ID" value="QGY32414.1"/>
    <property type="molecule type" value="Genomic_DNA"/>
</dbReference>
<evidence type="ECO:0000313" key="4">
    <source>
        <dbReference type="EMBL" id="QGY32414.1"/>
    </source>
</evidence>
<gene>
    <name evidence="4" type="ORF">CUN67_25900</name>
</gene>
<protein>
    <submittedName>
        <fullName evidence="4">AraC family transcriptional regulator</fullName>
    </submittedName>
</protein>
<evidence type="ECO:0000313" key="5">
    <source>
        <dbReference type="Proteomes" id="UP000502005"/>
    </source>
</evidence>
<evidence type="ECO:0000256" key="1">
    <source>
        <dbReference type="ARBA" id="ARBA00023015"/>
    </source>
</evidence>
<dbReference type="InterPro" id="IPR009594">
    <property type="entry name" value="Tscrpt_reg_HTH_AraC_N"/>
</dbReference>
<dbReference type="InterPro" id="IPR009057">
    <property type="entry name" value="Homeodomain-like_sf"/>
</dbReference>
<reference evidence="4 5" key="1">
    <citation type="submission" date="2017-11" db="EMBL/GenBank/DDBJ databases">
        <title>Genome sequence of Pantoea cypripedii NE1.</title>
        <authorList>
            <person name="Nascimento F.X."/>
        </authorList>
    </citation>
    <scope>NUCLEOTIDE SEQUENCE [LARGE SCALE GENOMIC DNA]</scope>
    <source>
        <strain evidence="4 5">NE1</strain>
        <plasmid evidence="5">pne1b</plasmid>
    </source>
</reference>
<dbReference type="GO" id="GO:0043565">
    <property type="term" value="F:sequence-specific DNA binding"/>
    <property type="evidence" value="ECO:0007669"/>
    <property type="project" value="InterPro"/>
</dbReference>
<accession>A0A6B9G4H3</accession>
<dbReference type="PROSITE" id="PS01124">
    <property type="entry name" value="HTH_ARAC_FAMILY_2"/>
    <property type="match status" value="1"/>
</dbReference>
<evidence type="ECO:0000256" key="2">
    <source>
        <dbReference type="ARBA" id="ARBA00023163"/>
    </source>
</evidence>